<evidence type="ECO:0000256" key="2">
    <source>
        <dbReference type="SAM" id="MobiDB-lite"/>
    </source>
</evidence>
<organism evidence="5 6">
    <name type="scientific">Thiobaca trueperi</name>
    <dbReference type="NCBI Taxonomy" id="127458"/>
    <lineage>
        <taxon>Bacteria</taxon>
        <taxon>Pseudomonadati</taxon>
        <taxon>Pseudomonadota</taxon>
        <taxon>Gammaproteobacteria</taxon>
        <taxon>Chromatiales</taxon>
        <taxon>Chromatiaceae</taxon>
        <taxon>Thiobaca</taxon>
    </lineage>
</organism>
<evidence type="ECO:0000259" key="4">
    <source>
        <dbReference type="Pfam" id="PF13511"/>
    </source>
</evidence>
<comment type="similarity">
    <text evidence="1">Belongs to the transglycosylase Slt family.</text>
</comment>
<reference evidence="5 6" key="1">
    <citation type="submission" date="2019-03" db="EMBL/GenBank/DDBJ databases">
        <title>Genomic Encyclopedia of Type Strains, Phase IV (KMG-IV): sequencing the most valuable type-strain genomes for metagenomic binning, comparative biology and taxonomic classification.</title>
        <authorList>
            <person name="Goeker M."/>
        </authorList>
    </citation>
    <scope>NUCLEOTIDE SEQUENCE [LARGE SCALE GENOMIC DNA]</scope>
    <source>
        <strain evidence="5 6">DSM 13587</strain>
    </source>
</reference>
<sequence length="235" mass="26273">MHGFLIRHGLMRHGLMRSVMMVCIATMASAGVVEADVYKYVDSAGNVYFTDTPLKGSRYRLEWHRESKKLMRESQQNRQAVFSPRQRAAPPSGSVSKRRANYEYLISANARRYGLSPGLLHAVIRAESAYNPEAVSSAGAQGLMQLMPDTAARYGVSDSFNPVENVRGGAAYLRDLLDMFDQDLRLALAGYNAGEGAVMKHGRQIPPYAETQTYVRKVLDYYWAEQPARIAMSVR</sequence>
<keyword evidence="6" id="KW-1185">Reference proteome</keyword>
<feature type="domain" description="DUF4124" evidence="4">
    <location>
        <begin position="25"/>
        <end position="72"/>
    </location>
</feature>
<dbReference type="Pfam" id="PF01464">
    <property type="entry name" value="SLT"/>
    <property type="match status" value="1"/>
</dbReference>
<dbReference type="GO" id="GO:0000270">
    <property type="term" value="P:peptidoglycan metabolic process"/>
    <property type="evidence" value="ECO:0007669"/>
    <property type="project" value="InterPro"/>
</dbReference>
<dbReference type="PANTHER" id="PTHR37423:SF2">
    <property type="entry name" value="MEMBRANE-BOUND LYTIC MUREIN TRANSGLYCOSYLASE C"/>
    <property type="match status" value="1"/>
</dbReference>
<accession>A0A4R3N9A9</accession>
<evidence type="ECO:0000256" key="1">
    <source>
        <dbReference type="ARBA" id="ARBA00007734"/>
    </source>
</evidence>
<dbReference type="PANTHER" id="PTHR37423">
    <property type="entry name" value="SOLUBLE LYTIC MUREIN TRANSGLYCOSYLASE-RELATED"/>
    <property type="match status" value="1"/>
</dbReference>
<protein>
    <submittedName>
        <fullName evidence="5">Uncharacterized protein DUF4124</fullName>
    </submittedName>
</protein>
<dbReference type="Proteomes" id="UP000295717">
    <property type="component" value="Unassembled WGS sequence"/>
</dbReference>
<evidence type="ECO:0000259" key="3">
    <source>
        <dbReference type="Pfam" id="PF01464"/>
    </source>
</evidence>
<dbReference type="GO" id="GO:0008933">
    <property type="term" value="F:peptidoglycan lytic transglycosylase activity"/>
    <property type="evidence" value="ECO:0007669"/>
    <property type="project" value="InterPro"/>
</dbReference>
<evidence type="ECO:0000313" key="6">
    <source>
        <dbReference type="Proteomes" id="UP000295717"/>
    </source>
</evidence>
<dbReference type="PROSITE" id="PS00922">
    <property type="entry name" value="TRANSGLYCOSYLASE"/>
    <property type="match status" value="1"/>
</dbReference>
<dbReference type="InterPro" id="IPR008258">
    <property type="entry name" value="Transglycosylase_SLT_dom_1"/>
</dbReference>
<comment type="caution">
    <text evidence="5">The sequence shown here is derived from an EMBL/GenBank/DDBJ whole genome shotgun (WGS) entry which is preliminary data.</text>
</comment>
<proteinExistence type="inferred from homology"/>
<feature type="domain" description="Transglycosylase SLT" evidence="3">
    <location>
        <begin position="106"/>
        <end position="204"/>
    </location>
</feature>
<name>A0A4R3N9A9_9GAMM</name>
<dbReference type="Gene3D" id="1.10.530.10">
    <property type="match status" value="1"/>
</dbReference>
<gene>
    <name evidence="5" type="ORF">EDC35_10113</name>
</gene>
<dbReference type="InterPro" id="IPR025392">
    <property type="entry name" value="DUF4124"/>
</dbReference>
<evidence type="ECO:0000313" key="5">
    <source>
        <dbReference type="EMBL" id="TCT23703.1"/>
    </source>
</evidence>
<dbReference type="EMBL" id="SMAO01000001">
    <property type="protein sequence ID" value="TCT23703.1"/>
    <property type="molecule type" value="Genomic_DNA"/>
</dbReference>
<dbReference type="Pfam" id="PF13511">
    <property type="entry name" value="DUF4124"/>
    <property type="match status" value="1"/>
</dbReference>
<dbReference type="SUPFAM" id="SSF53955">
    <property type="entry name" value="Lysozyme-like"/>
    <property type="match status" value="1"/>
</dbReference>
<dbReference type="InterPro" id="IPR000189">
    <property type="entry name" value="Transglyc_AS"/>
</dbReference>
<feature type="region of interest" description="Disordered" evidence="2">
    <location>
        <begin position="73"/>
        <end position="95"/>
    </location>
</feature>
<dbReference type="AlphaFoldDB" id="A0A4R3N9A9"/>
<dbReference type="GO" id="GO:0016020">
    <property type="term" value="C:membrane"/>
    <property type="evidence" value="ECO:0007669"/>
    <property type="project" value="InterPro"/>
</dbReference>
<dbReference type="CDD" id="cd00254">
    <property type="entry name" value="LT-like"/>
    <property type="match status" value="1"/>
</dbReference>
<dbReference type="InterPro" id="IPR023346">
    <property type="entry name" value="Lysozyme-like_dom_sf"/>
</dbReference>